<name>A0A9D3VLV6_9ROSI</name>
<protein>
    <recommendedName>
        <fullName evidence="1">F-box/LRR-repeat protein 15/At3g58940/PEG3-like LRR domain-containing protein</fullName>
    </recommendedName>
</protein>
<dbReference type="PANTHER" id="PTHR31900:SF27">
    <property type="entry name" value="FBD DOMAIN-CONTAINING PROTEIN"/>
    <property type="match status" value="1"/>
</dbReference>
<organism evidence="2 3">
    <name type="scientific">Gossypium stocksii</name>
    <dbReference type="NCBI Taxonomy" id="47602"/>
    <lineage>
        <taxon>Eukaryota</taxon>
        <taxon>Viridiplantae</taxon>
        <taxon>Streptophyta</taxon>
        <taxon>Embryophyta</taxon>
        <taxon>Tracheophyta</taxon>
        <taxon>Spermatophyta</taxon>
        <taxon>Magnoliopsida</taxon>
        <taxon>eudicotyledons</taxon>
        <taxon>Gunneridae</taxon>
        <taxon>Pentapetalae</taxon>
        <taxon>rosids</taxon>
        <taxon>malvids</taxon>
        <taxon>Malvales</taxon>
        <taxon>Malvaceae</taxon>
        <taxon>Malvoideae</taxon>
        <taxon>Gossypium</taxon>
    </lineage>
</organism>
<sequence length="209" mass="23022">MLCLNPNTHSTIVSNLIATVSNLTATVTNLTATTVFNLTGGFLHGIMGFFSWNDGISSWNDGDHDFDVSGWICAALCRGVKEIDLELHKLGNVPPVLFTCHSLVTVLFTCHSLVNLTLDAVGSKIELPSDVCLGNLTTFYLRKSVFVCDSINRLILNCHVLEDLAFIESSVANASELNIQSPSLKELALLYFDWIDHVEILFIFNMIVK</sequence>
<dbReference type="EMBL" id="JAIQCV010000006">
    <property type="protein sequence ID" value="KAH1089083.1"/>
    <property type="molecule type" value="Genomic_DNA"/>
</dbReference>
<dbReference type="Pfam" id="PF24758">
    <property type="entry name" value="LRR_At5g56370"/>
    <property type="match status" value="1"/>
</dbReference>
<dbReference type="InterPro" id="IPR050232">
    <property type="entry name" value="FBL13/AtMIF1-like"/>
</dbReference>
<keyword evidence="3" id="KW-1185">Reference proteome</keyword>
<gene>
    <name evidence="2" type="ORF">J1N35_016340</name>
</gene>
<dbReference type="OrthoDB" id="612216at2759"/>
<dbReference type="InterPro" id="IPR055411">
    <property type="entry name" value="LRR_FXL15/At3g58940/PEG3-like"/>
</dbReference>
<feature type="domain" description="F-box/LRR-repeat protein 15/At3g58940/PEG3-like LRR" evidence="1">
    <location>
        <begin position="69"/>
        <end position="190"/>
    </location>
</feature>
<proteinExistence type="predicted"/>
<comment type="caution">
    <text evidence="2">The sequence shown here is derived from an EMBL/GenBank/DDBJ whole genome shotgun (WGS) entry which is preliminary data.</text>
</comment>
<evidence type="ECO:0000313" key="3">
    <source>
        <dbReference type="Proteomes" id="UP000828251"/>
    </source>
</evidence>
<evidence type="ECO:0000313" key="2">
    <source>
        <dbReference type="EMBL" id="KAH1089083.1"/>
    </source>
</evidence>
<reference evidence="2 3" key="1">
    <citation type="journal article" date="2021" name="Plant Biotechnol. J.">
        <title>Multi-omics assisted identification of the key and species-specific regulatory components of drought-tolerant mechanisms in Gossypium stocksii.</title>
        <authorList>
            <person name="Yu D."/>
            <person name="Ke L."/>
            <person name="Zhang D."/>
            <person name="Wu Y."/>
            <person name="Sun Y."/>
            <person name="Mei J."/>
            <person name="Sun J."/>
            <person name="Sun Y."/>
        </authorList>
    </citation>
    <scope>NUCLEOTIDE SEQUENCE [LARGE SCALE GENOMIC DNA]</scope>
    <source>
        <strain evidence="3">cv. E1</strain>
        <tissue evidence="2">Leaf</tissue>
    </source>
</reference>
<dbReference type="PANTHER" id="PTHR31900">
    <property type="entry name" value="F-BOX/RNI SUPERFAMILY PROTEIN-RELATED"/>
    <property type="match status" value="1"/>
</dbReference>
<accession>A0A9D3VLV6</accession>
<evidence type="ECO:0000259" key="1">
    <source>
        <dbReference type="Pfam" id="PF24758"/>
    </source>
</evidence>
<dbReference type="Proteomes" id="UP000828251">
    <property type="component" value="Unassembled WGS sequence"/>
</dbReference>
<dbReference type="AlphaFoldDB" id="A0A9D3VLV6"/>